<evidence type="ECO:0000313" key="2">
    <source>
        <dbReference type="Proteomes" id="UP000294225"/>
    </source>
</evidence>
<name>A0A4R0IFA3_9ACTN</name>
<comment type="caution">
    <text evidence="1">The sequence shown here is derived from an EMBL/GenBank/DDBJ whole genome shotgun (WGS) entry which is preliminary data.</text>
</comment>
<dbReference type="RefSeq" id="WP_131499523.1">
    <property type="nucleotide sequence ID" value="NZ_SJKC01000007.1"/>
</dbReference>
<protein>
    <submittedName>
        <fullName evidence="1">Uncharacterized protein</fullName>
    </submittedName>
</protein>
<reference evidence="1 2" key="1">
    <citation type="submission" date="2019-02" db="EMBL/GenBank/DDBJ databases">
        <title>Kribbella capetownensis sp. nov. and Kribbella speibonae sp. nov., isolated from soil.</title>
        <authorList>
            <person name="Curtis S.M."/>
            <person name="Norton I."/>
            <person name="Everest G.J."/>
            <person name="Meyers P.R."/>
        </authorList>
    </citation>
    <scope>NUCLEOTIDE SEQUENCE [LARGE SCALE GENOMIC DNA]</scope>
    <source>
        <strain evidence="1 2">YM55</strain>
    </source>
</reference>
<organism evidence="1 2">
    <name type="scientific">Kribbella speibonae</name>
    <dbReference type="NCBI Taxonomy" id="1572660"/>
    <lineage>
        <taxon>Bacteria</taxon>
        <taxon>Bacillati</taxon>
        <taxon>Actinomycetota</taxon>
        <taxon>Actinomycetes</taxon>
        <taxon>Propionibacteriales</taxon>
        <taxon>Kribbellaceae</taxon>
        <taxon>Kribbella</taxon>
    </lineage>
</organism>
<dbReference type="AlphaFoldDB" id="A0A4R0IFA3"/>
<dbReference type="Proteomes" id="UP000294225">
    <property type="component" value="Unassembled WGS sequence"/>
</dbReference>
<sequence length="100" mass="10348">MTQQYLAGELSLLLAQLRAAATDETHACGAAQLRREAETTPLPGLPAVVTRAVLLADAMCWDSIARGDVSAFSRQAAAGAALYEFALCAGLLRGSGRLSG</sequence>
<accession>A0A4R0IFA3</accession>
<gene>
    <name evidence="1" type="ORF">E0H92_36890</name>
</gene>
<evidence type="ECO:0000313" key="1">
    <source>
        <dbReference type="EMBL" id="TCC30704.1"/>
    </source>
</evidence>
<dbReference type="EMBL" id="SJKC01000007">
    <property type="protein sequence ID" value="TCC30704.1"/>
    <property type="molecule type" value="Genomic_DNA"/>
</dbReference>
<proteinExistence type="predicted"/>